<proteinExistence type="predicted"/>
<dbReference type="NCBIfam" id="TIGR03621">
    <property type="entry name" value="F420_MSMEG_2516"/>
    <property type="match status" value="1"/>
</dbReference>
<dbReference type="PANTHER" id="PTHR43244">
    <property type="match status" value="1"/>
</dbReference>
<evidence type="ECO:0000313" key="2">
    <source>
        <dbReference type="EMBL" id="BBY43229.1"/>
    </source>
</evidence>
<dbReference type="AlphaFoldDB" id="A0A1X0C2K5"/>
<dbReference type="InterPro" id="IPR019923">
    <property type="entry name" value="Lucif-like_OxRdtase_MSMEG_2516"/>
</dbReference>
<keyword evidence="3" id="KW-1185">Reference proteome</keyword>
<keyword evidence="1" id="KW-0560">Oxidoreductase</keyword>
<protein>
    <submittedName>
        <fullName evidence="2">LLM class F420-dependent oxidoreductase</fullName>
    </submittedName>
</protein>
<evidence type="ECO:0000313" key="3">
    <source>
        <dbReference type="Proteomes" id="UP000466431"/>
    </source>
</evidence>
<accession>A0A1X0C2K5</accession>
<evidence type="ECO:0000256" key="1">
    <source>
        <dbReference type="ARBA" id="ARBA00023002"/>
    </source>
</evidence>
<dbReference type="GO" id="GO:0016705">
    <property type="term" value="F:oxidoreductase activity, acting on paired donors, with incorporation or reduction of molecular oxygen"/>
    <property type="evidence" value="ECO:0007669"/>
    <property type="project" value="InterPro"/>
</dbReference>
<dbReference type="InterPro" id="IPR050564">
    <property type="entry name" value="F420-G6PD/mer"/>
</dbReference>
<dbReference type="Pfam" id="PF00296">
    <property type="entry name" value="Bac_luciferase"/>
    <property type="match status" value="1"/>
</dbReference>
<organism evidence="2 3">
    <name type="scientific">Mycolicibacterium celeriflavum</name>
    <name type="common">Mycobacterium celeriflavum</name>
    <dbReference type="NCBI Taxonomy" id="1249101"/>
    <lineage>
        <taxon>Bacteria</taxon>
        <taxon>Bacillati</taxon>
        <taxon>Actinomycetota</taxon>
        <taxon>Actinomycetes</taxon>
        <taxon>Mycobacteriales</taxon>
        <taxon>Mycobacteriaceae</taxon>
        <taxon>Mycolicibacterium</taxon>
    </lineage>
</organism>
<dbReference type="PANTHER" id="PTHR43244:SF1">
    <property type="entry name" value="5,10-METHYLENETETRAHYDROMETHANOPTERIN REDUCTASE"/>
    <property type="match status" value="1"/>
</dbReference>
<dbReference type="InterPro" id="IPR011251">
    <property type="entry name" value="Luciferase-like_dom"/>
</dbReference>
<dbReference type="Proteomes" id="UP000466431">
    <property type="component" value="Chromosome"/>
</dbReference>
<dbReference type="Gene3D" id="3.20.20.30">
    <property type="entry name" value="Luciferase-like domain"/>
    <property type="match status" value="1"/>
</dbReference>
<gene>
    <name evidence="2" type="ORF">MCEL_15240</name>
</gene>
<reference evidence="2 3" key="1">
    <citation type="journal article" date="2019" name="Emerg. Microbes Infect.">
        <title>Comprehensive subspecies identification of 175 nontuberculous mycobacteria species based on 7547 genomic profiles.</title>
        <authorList>
            <person name="Matsumoto Y."/>
            <person name="Kinjo T."/>
            <person name="Motooka D."/>
            <person name="Nabeya D."/>
            <person name="Jung N."/>
            <person name="Uechi K."/>
            <person name="Horii T."/>
            <person name="Iida T."/>
            <person name="Fujita J."/>
            <person name="Nakamura S."/>
        </authorList>
    </citation>
    <scope>NUCLEOTIDE SEQUENCE [LARGE SCALE GENOMIC DNA]</scope>
    <source>
        <strain evidence="2 3">JCM 18439</strain>
    </source>
</reference>
<dbReference type="OrthoDB" id="4288123at2"/>
<dbReference type="KEGG" id="mcee:MCEL_15240"/>
<dbReference type="SUPFAM" id="SSF51679">
    <property type="entry name" value="Bacterial luciferase-like"/>
    <property type="match status" value="1"/>
</dbReference>
<name>A0A1X0C2K5_MYCCF</name>
<dbReference type="RefSeq" id="WP_082999838.1">
    <property type="nucleotide sequence ID" value="NZ_AP022591.1"/>
</dbReference>
<dbReference type="EMBL" id="AP022591">
    <property type="protein sequence ID" value="BBY43229.1"/>
    <property type="molecule type" value="Genomic_DNA"/>
</dbReference>
<sequence>MTTDAHRSRPIRFGLTAGLPRPGPQARDFARAVEAAGFDVLTFADHLGPLAPPFSSATAAAMATERLHVGTLVLNNDFRHPVETARETAGLALVSDGRFELGIGAGHMKSEYDAAGIPFDGGGVRVSRLAEAAGLIRRLLDGEPVDVDGRHYRVHADAGQLLPQPTRKVPMLIGGNGTRVLQLAGRLADTVGLAGITHNRDATEVRLSHFGAAGLENRVAVVREAAGQRFEEVELNALIQAVVVTDKPRQAAEELATAIGGASPAELLDSPFVLIGTHEQMAEQLAQRQQRFGVSYWTVFDELPGRASTMRDIAEVIKLLR</sequence>
<dbReference type="STRING" id="1249101.BST21_00650"/>
<dbReference type="InterPro" id="IPR036661">
    <property type="entry name" value="Luciferase-like_sf"/>
</dbReference>